<dbReference type="Pfam" id="PF00533">
    <property type="entry name" value="BRCT"/>
    <property type="match status" value="1"/>
</dbReference>
<keyword evidence="9" id="KW-0234">DNA repair</keyword>
<evidence type="ECO:0000313" key="19">
    <source>
        <dbReference type="Proteomes" id="UP000005226"/>
    </source>
</evidence>
<evidence type="ECO:0000256" key="14">
    <source>
        <dbReference type="ARBA" id="ARBA00079580"/>
    </source>
</evidence>
<evidence type="ECO:0000313" key="17">
    <source>
        <dbReference type="Ensembl" id="ENSTRUP00000074751.1"/>
    </source>
</evidence>
<evidence type="ECO:0000256" key="5">
    <source>
        <dbReference type="ARBA" id="ARBA00022553"/>
    </source>
</evidence>
<dbReference type="PROSITE" id="PS50172">
    <property type="entry name" value="BRCT"/>
    <property type="match status" value="2"/>
</dbReference>
<dbReference type="GO" id="GO:0003684">
    <property type="term" value="F:damaged DNA binding"/>
    <property type="evidence" value="ECO:0007669"/>
    <property type="project" value="InterPro"/>
</dbReference>
<evidence type="ECO:0000256" key="7">
    <source>
        <dbReference type="ARBA" id="ARBA00022763"/>
    </source>
</evidence>
<dbReference type="PANTHER" id="PTHR11370:SF5">
    <property type="entry name" value="DNA REPAIR PROTEIN XRCC1"/>
    <property type="match status" value="1"/>
</dbReference>
<dbReference type="Gene3D" id="2.60.120.260">
    <property type="entry name" value="Galactose-binding domain-like"/>
    <property type="match status" value="1"/>
</dbReference>
<comment type="subunit">
    <text evidence="12">Homodimer. Interacts with polynucleotide kinase (PNK), DNA polymerase-beta (POLB) and DNA ligase III (LIG3). Interacts with APTX and APLF. Interacts with APEX1; the interaction is induced by SIRT1 and increases with the acetylated form of APEX1. Interacts with (poly-ADP-ribosylated) PARP1.</text>
</comment>
<dbReference type="CDD" id="cd17725">
    <property type="entry name" value="BRCT_XRCC1_rpt1"/>
    <property type="match status" value="1"/>
</dbReference>
<dbReference type="CDD" id="cd17707">
    <property type="entry name" value="BRCT_XRCC1_rpt2"/>
    <property type="match status" value="1"/>
</dbReference>
<keyword evidence="5" id="KW-0597">Phosphoprotein</keyword>
<dbReference type="InterPro" id="IPR008979">
    <property type="entry name" value="Galactose-bd-like_sf"/>
</dbReference>
<evidence type="ECO:0000256" key="1">
    <source>
        <dbReference type="ARBA" id="ARBA00004123"/>
    </source>
</evidence>
<dbReference type="Gene3D" id="3.40.50.10190">
    <property type="entry name" value="BRCT domain"/>
    <property type="match status" value="2"/>
</dbReference>
<dbReference type="GO" id="GO:0006284">
    <property type="term" value="P:base-excision repair"/>
    <property type="evidence" value="ECO:0007669"/>
    <property type="project" value="InterPro"/>
</dbReference>
<dbReference type="Proteomes" id="UP000005226">
    <property type="component" value="Chromosome 7"/>
</dbReference>
<comment type="subcellular location">
    <subcellularLocation>
        <location evidence="2">Chromosome</location>
    </subcellularLocation>
    <subcellularLocation>
        <location evidence="1">Nucleus</location>
    </subcellularLocation>
</comment>
<dbReference type="SMART" id="SM00292">
    <property type="entry name" value="BRCT"/>
    <property type="match status" value="2"/>
</dbReference>
<dbReference type="Ensembl" id="ENSTRUT00000076104.1">
    <property type="protein sequence ID" value="ENSTRUP00000079967.1"/>
    <property type="gene ID" value="ENSTRUG00000003163.3"/>
</dbReference>
<comment type="function">
    <text evidence="11">Scaffold protein involved in DNA single-strand break repair by mediating the assembly of DNA break repair protein complexes. Negatively regulates ADP-ribosyltransferase activity of PARP1 during base-excision repair in order to prevent excessive PARP1 activity. Recognizes and binds poly-ADP-ribose chains: specifically binds auto-poly-ADP-ribosylated PARP1, limiting its activity.</text>
</comment>
<dbReference type="Ensembl" id="ENSTRUT00000072192.1">
    <property type="protein sequence ID" value="ENSTRUP00000074751.1"/>
    <property type="gene ID" value="ENSTRUG00000031393.1"/>
</dbReference>
<dbReference type="InterPro" id="IPR045080">
    <property type="entry name" value="BRCT_XRCC1_rpt1"/>
</dbReference>
<evidence type="ECO:0000256" key="9">
    <source>
        <dbReference type="ARBA" id="ARBA00023204"/>
    </source>
</evidence>
<evidence type="ECO:0000256" key="8">
    <source>
        <dbReference type="ARBA" id="ARBA00022843"/>
    </source>
</evidence>
<evidence type="ECO:0000313" key="18">
    <source>
        <dbReference type="Ensembl" id="ENSTRUP00000079967.1"/>
    </source>
</evidence>
<dbReference type="GeneTree" id="ENSGT00390000004140"/>
<dbReference type="InterPro" id="IPR036420">
    <property type="entry name" value="BRCT_dom_sf"/>
</dbReference>
<evidence type="ECO:0000256" key="6">
    <source>
        <dbReference type="ARBA" id="ARBA00022737"/>
    </source>
</evidence>
<dbReference type="GO" id="GO:0000012">
    <property type="term" value="P:single strand break repair"/>
    <property type="evidence" value="ECO:0007669"/>
    <property type="project" value="InterPro"/>
</dbReference>
<reference evidence="17" key="2">
    <citation type="submission" date="2025-05" db="UniProtKB">
        <authorList>
            <consortium name="Ensembl"/>
        </authorList>
    </citation>
    <scope>IDENTIFICATION</scope>
</reference>
<keyword evidence="4" id="KW-1017">Isopeptide bond</keyword>
<keyword evidence="8" id="KW-0832">Ubl conjugation</keyword>
<feature type="region of interest" description="Disordered" evidence="15">
    <location>
        <begin position="270"/>
        <end position="296"/>
    </location>
</feature>
<evidence type="ECO:0000256" key="4">
    <source>
        <dbReference type="ARBA" id="ARBA00022499"/>
    </source>
</evidence>
<keyword evidence="6" id="KW-0677">Repeat</keyword>
<evidence type="ECO:0000256" key="13">
    <source>
        <dbReference type="ARBA" id="ARBA00068212"/>
    </source>
</evidence>
<feature type="domain" description="BRCT" evidence="16">
    <location>
        <begin position="468"/>
        <end position="559"/>
    </location>
</feature>
<evidence type="ECO:0000256" key="2">
    <source>
        <dbReference type="ARBA" id="ARBA00004286"/>
    </source>
</evidence>
<dbReference type="Pfam" id="PF16589">
    <property type="entry name" value="BRCT_2"/>
    <property type="match status" value="1"/>
</dbReference>
<keyword evidence="3" id="KW-0158">Chromosome</keyword>
<feature type="domain" description="BRCT" evidence="16">
    <location>
        <begin position="299"/>
        <end position="387"/>
    </location>
</feature>
<dbReference type="FunFam" id="2.60.120.260:FF:000025">
    <property type="entry name" value="DNA repair protein XRCC1 isoform X1"/>
    <property type="match status" value="1"/>
</dbReference>
<accession>A0A674NLV0</accession>
<dbReference type="FunFam" id="3.40.50.10190:FF:000008">
    <property type="entry name" value="X-ray repair cross complementing 1"/>
    <property type="match status" value="1"/>
</dbReference>
<dbReference type="InterPro" id="IPR002706">
    <property type="entry name" value="Xrcc1_N"/>
</dbReference>
<dbReference type="GO" id="GO:0005694">
    <property type="term" value="C:chromosome"/>
    <property type="evidence" value="ECO:0007669"/>
    <property type="project" value="UniProtKB-SubCell"/>
</dbReference>
<feature type="compositionally biased region" description="Basic and acidic residues" evidence="15">
    <location>
        <begin position="270"/>
        <end position="285"/>
    </location>
</feature>
<protein>
    <recommendedName>
        <fullName evidence="13">DNA repair protein XRCC1</fullName>
    </recommendedName>
    <alternativeName>
        <fullName evidence="14">X-ray repair cross-complementing protein 1</fullName>
    </alternativeName>
</protein>
<evidence type="ECO:0000256" key="11">
    <source>
        <dbReference type="ARBA" id="ARBA00055460"/>
    </source>
</evidence>
<evidence type="ECO:0000256" key="3">
    <source>
        <dbReference type="ARBA" id="ARBA00022454"/>
    </source>
</evidence>
<reference evidence="17 19" key="1">
    <citation type="journal article" date="2011" name="Genome Biol. Evol.">
        <title>Integration of the genetic map and genome assembly of fugu facilitates insights into distinct features of genome evolution in teleosts and mammals.</title>
        <authorList>
            <person name="Kai W."/>
            <person name="Kikuchi K."/>
            <person name="Tohari S."/>
            <person name="Chew A.K."/>
            <person name="Tay A."/>
            <person name="Fujiwara A."/>
            <person name="Hosoya S."/>
            <person name="Suetake H."/>
            <person name="Naruse K."/>
            <person name="Brenner S."/>
            <person name="Suzuki Y."/>
            <person name="Venkatesh B."/>
        </authorList>
    </citation>
    <scope>NUCLEOTIDE SEQUENCE [LARGE SCALE GENOMIC DNA]</scope>
</reference>
<keyword evidence="7" id="KW-0227">DNA damage</keyword>
<dbReference type="SUPFAM" id="SSF52113">
    <property type="entry name" value="BRCT domain"/>
    <property type="match status" value="2"/>
</dbReference>
<dbReference type="AlphaFoldDB" id="A0A674NLV0"/>
<name>A0A674NLV0_TAKRU</name>
<organism evidence="17 19">
    <name type="scientific">Takifugu rubripes</name>
    <name type="common">Japanese pufferfish</name>
    <name type="synonym">Fugu rubripes</name>
    <dbReference type="NCBI Taxonomy" id="31033"/>
    <lineage>
        <taxon>Eukaryota</taxon>
        <taxon>Metazoa</taxon>
        <taxon>Chordata</taxon>
        <taxon>Craniata</taxon>
        <taxon>Vertebrata</taxon>
        <taxon>Euteleostomi</taxon>
        <taxon>Actinopterygii</taxon>
        <taxon>Neopterygii</taxon>
        <taxon>Teleostei</taxon>
        <taxon>Neoteleostei</taxon>
        <taxon>Acanthomorphata</taxon>
        <taxon>Eupercaria</taxon>
        <taxon>Tetraodontiformes</taxon>
        <taxon>Tetradontoidea</taxon>
        <taxon>Tetraodontidae</taxon>
        <taxon>Takifugu</taxon>
    </lineage>
</organism>
<sequence length="561" mass="63254">MPEIELKHVVSCSTEDPTHRAENLLNFDTYRKWKAARPGEKQISVILQFEKEEQIHSIDIGNEGSAFIEILVGNSSVVRDQDYEVLLVTSSFMSPTESRNGTNMNRVRFFGPNQLQKSTAHEKWDRVKIVCTQPYSKTIAYGLAFAKFHSPPDKDDPPPASSPKMTKLGQFRVKDESPSTGSSLQPGSLFFSRDNATKSSTSVKGKKLSYAAAALQAGSSSSASGQAPSSSAVRIDSVFHTYENQGCYVTNSIYGQPFILFLSASPAQKSTEKKRESLPKPEKTPKQQKAKSSGVEQVPINRLMDGVVFVLSGFQNPFRGELREKALEMGAKYRPDWTPDSTHLICAFANTPKYSQVKAAGGFIVRKEWVIDCHKRKQKLSYKRYLMDGPESSSESEMEVDDKSEEEVDTKVKVHSILVGKKIFLNLPVAHPTKTESNEQIFVFYAPFYSKTFISLYPVLLSLFRTCIPSEFLSGRHFLLYGKFPNNERRLLLRYITAFNGVIEDYMTEKVQFVVTSEGWHSSFEDALMENSSLNFVKPAWIYAINERQKMLPYQPYTVVP</sequence>
<dbReference type="PANTHER" id="PTHR11370">
    <property type="entry name" value="DNA-REPAIR PROTEIN XRCC1"/>
    <property type="match status" value="1"/>
</dbReference>
<gene>
    <name evidence="17" type="primary">LOC101066034</name>
    <name evidence="18" type="synonym">xrcc1</name>
</gene>
<keyword evidence="19" id="KW-1185">Reference proteome</keyword>
<dbReference type="Pfam" id="PF01834">
    <property type="entry name" value="XRCC1_N"/>
    <property type="match status" value="1"/>
</dbReference>
<evidence type="ECO:0000256" key="10">
    <source>
        <dbReference type="ARBA" id="ARBA00023242"/>
    </source>
</evidence>
<evidence type="ECO:0000256" key="15">
    <source>
        <dbReference type="SAM" id="MobiDB-lite"/>
    </source>
</evidence>
<proteinExistence type="predicted"/>
<dbReference type="SUPFAM" id="SSF49785">
    <property type="entry name" value="Galactose-binding domain-like"/>
    <property type="match status" value="1"/>
</dbReference>
<dbReference type="FunFam" id="3.40.50.10190:FF:000012">
    <property type="entry name" value="X-ray repair cross complementing 1"/>
    <property type="match status" value="1"/>
</dbReference>
<dbReference type="GO" id="GO:0006303">
    <property type="term" value="P:double-strand break repair via nonhomologous end joining"/>
    <property type="evidence" value="ECO:0007669"/>
    <property type="project" value="InterPro"/>
</dbReference>
<evidence type="ECO:0000256" key="12">
    <source>
        <dbReference type="ARBA" id="ARBA00064453"/>
    </source>
</evidence>
<keyword evidence="10" id="KW-0539">Nucleus</keyword>
<evidence type="ECO:0000259" key="16">
    <source>
        <dbReference type="PROSITE" id="PS50172"/>
    </source>
</evidence>
<dbReference type="GO" id="GO:0005634">
    <property type="term" value="C:nucleus"/>
    <property type="evidence" value="ECO:0007669"/>
    <property type="project" value="UniProtKB-SubCell"/>
</dbReference>
<dbReference type="InterPro" id="IPR001357">
    <property type="entry name" value="BRCT_dom"/>
</dbReference>